<dbReference type="InterPro" id="IPR008978">
    <property type="entry name" value="HSP20-like_chaperone"/>
</dbReference>
<organism evidence="5 6">
    <name type="scientific">Chelativorans petroleitrophicus</name>
    <dbReference type="NCBI Taxonomy" id="2975484"/>
    <lineage>
        <taxon>Bacteria</taxon>
        <taxon>Pseudomonadati</taxon>
        <taxon>Pseudomonadota</taxon>
        <taxon>Alphaproteobacteria</taxon>
        <taxon>Hyphomicrobiales</taxon>
        <taxon>Phyllobacteriaceae</taxon>
        <taxon>Chelativorans</taxon>
    </lineage>
</organism>
<gene>
    <name evidence="5" type="ORF">NYR54_16285</name>
</gene>
<feature type="domain" description="SHSP" evidence="3">
    <location>
        <begin position="45"/>
        <end position="159"/>
    </location>
</feature>
<dbReference type="EMBL" id="JAODNV010000019">
    <property type="protein sequence ID" value="MCT8991830.1"/>
    <property type="molecule type" value="Genomic_DNA"/>
</dbReference>
<dbReference type="PROSITE" id="PS01031">
    <property type="entry name" value="SHSP"/>
    <property type="match status" value="1"/>
</dbReference>
<dbReference type="Proteomes" id="UP001149009">
    <property type="component" value="Unassembled WGS sequence"/>
</dbReference>
<feature type="domain" description="CS" evidence="4">
    <location>
        <begin position="49"/>
        <end position="155"/>
    </location>
</feature>
<evidence type="ECO:0000256" key="1">
    <source>
        <dbReference type="PROSITE-ProRule" id="PRU00285"/>
    </source>
</evidence>
<dbReference type="InterPro" id="IPR002068">
    <property type="entry name" value="A-crystallin/Hsp20_dom"/>
</dbReference>
<dbReference type="InterPro" id="IPR031107">
    <property type="entry name" value="Small_HSP"/>
</dbReference>
<dbReference type="SUPFAM" id="SSF49764">
    <property type="entry name" value="HSP20-like chaperones"/>
    <property type="match status" value="1"/>
</dbReference>
<reference evidence="5" key="1">
    <citation type="submission" date="2022-08" db="EMBL/GenBank/DDBJ databases">
        <title>Chelativorans sichuanense sp. nov., a paraffin oil-degrading bacterium isolated from a mixture of oil-based drill cuttings and paddy soil.</title>
        <authorList>
            <person name="Yu J."/>
            <person name="Liu H."/>
            <person name="Chen Q."/>
        </authorList>
    </citation>
    <scope>NUCLEOTIDE SEQUENCE</scope>
    <source>
        <strain evidence="5">SCAU 2101</strain>
    </source>
</reference>
<evidence type="ECO:0000256" key="2">
    <source>
        <dbReference type="RuleBase" id="RU003616"/>
    </source>
</evidence>
<evidence type="ECO:0000259" key="4">
    <source>
        <dbReference type="PROSITE" id="PS51203"/>
    </source>
</evidence>
<evidence type="ECO:0000313" key="6">
    <source>
        <dbReference type="Proteomes" id="UP001149009"/>
    </source>
</evidence>
<proteinExistence type="inferred from homology"/>
<accession>A0A9X2XCC4</accession>
<keyword evidence="6" id="KW-1185">Reference proteome</keyword>
<dbReference type="PROSITE" id="PS51203">
    <property type="entry name" value="CS"/>
    <property type="match status" value="1"/>
</dbReference>
<dbReference type="RefSeq" id="WP_261516770.1">
    <property type="nucleotide sequence ID" value="NZ_JAODNV010000019.1"/>
</dbReference>
<dbReference type="CDD" id="cd06464">
    <property type="entry name" value="ACD_sHsps-like"/>
    <property type="match status" value="1"/>
</dbReference>
<comment type="similarity">
    <text evidence="1 2">Belongs to the small heat shock protein (HSP20) family.</text>
</comment>
<comment type="caution">
    <text evidence="5">The sequence shown here is derived from an EMBL/GenBank/DDBJ whole genome shotgun (WGS) entry which is preliminary data.</text>
</comment>
<name>A0A9X2XCC4_9HYPH</name>
<dbReference type="PANTHER" id="PTHR11527">
    <property type="entry name" value="HEAT-SHOCK PROTEIN 20 FAMILY MEMBER"/>
    <property type="match status" value="1"/>
</dbReference>
<dbReference type="Gene3D" id="2.60.40.790">
    <property type="match status" value="1"/>
</dbReference>
<dbReference type="Pfam" id="PF00011">
    <property type="entry name" value="HSP20"/>
    <property type="match status" value="1"/>
</dbReference>
<evidence type="ECO:0000313" key="5">
    <source>
        <dbReference type="EMBL" id="MCT8991830.1"/>
    </source>
</evidence>
<sequence length="159" mass="18632">MWNLRRNLPWNRREEESGRNPLMSLQQEIDDIFTNFWRRSPRMPNLFTGTEPSTDVSETDDEVEVSIELPGMDEKDIEVNISDEMLTVRGEKKAEREEKKKDYYLSERTYGSFHRAVPLPPGINTDKAEATFKKGVLTIRLPKTEEAKSRMRRIEVKKG</sequence>
<protein>
    <submittedName>
        <fullName evidence="5">Hsp20/alpha crystallin family protein</fullName>
    </submittedName>
</protein>
<dbReference type="InterPro" id="IPR007052">
    <property type="entry name" value="CS_dom"/>
</dbReference>
<dbReference type="AlphaFoldDB" id="A0A9X2XCC4"/>
<evidence type="ECO:0000259" key="3">
    <source>
        <dbReference type="PROSITE" id="PS01031"/>
    </source>
</evidence>